<proteinExistence type="predicted"/>
<dbReference type="Pfam" id="PF01494">
    <property type="entry name" value="FAD_binding_3"/>
    <property type="match status" value="1"/>
</dbReference>
<sequence length="411" mass="44245">MTQKIAIAGAGIGGLAAAALLAQSGREVTLFDQFDAPRPVGSGLVIQPVGAFVLDECGAGEEAARLGNPIKRMLGHEVEQGRVTLDVSYSRRGKPGQGLAIHRASLFHVLWQSAQSAGAHLECSSDVTAAPLENGKRWVEVAGKHRFGPFDLVIDASGVGSPLSGLRGAPLPYGAIWGNVPWPEDTPLPRDHLSQRYLRASHMVGVLPIGRMPQSDTPLAAIFWSMPAGSHAGWCGEPLQAWKDEAEALWPEFAPFLETITRHDQMTMARYSHATLRRPVSEAMAHIGDAAHRTSPQLGQGANMALLDAYALAYGLLSANGANPVEEALLFYHRARRYHVRIYQAMSAAFTPQYQSDSRALPLLRDRVLQPLSTLPPIPGILTRLVCGDMIRPVVGQPYAGDAPLGLAHLR</sequence>
<evidence type="ECO:0000259" key="3">
    <source>
        <dbReference type="Pfam" id="PF01494"/>
    </source>
</evidence>
<evidence type="ECO:0000256" key="1">
    <source>
        <dbReference type="ARBA" id="ARBA00023002"/>
    </source>
</evidence>
<dbReference type="RefSeq" id="WP_327794985.1">
    <property type="nucleotide sequence ID" value="NZ_JADQAZ010000003.1"/>
</dbReference>
<dbReference type="InterPro" id="IPR050493">
    <property type="entry name" value="FAD-dep_Monooxygenase_BioMet"/>
</dbReference>
<keyword evidence="5" id="KW-1185">Reference proteome</keyword>
<organism evidence="4 5">
    <name type="scientific">Harenicola maris</name>
    <dbReference type="NCBI Taxonomy" id="2841044"/>
    <lineage>
        <taxon>Bacteria</taxon>
        <taxon>Pseudomonadati</taxon>
        <taxon>Pseudomonadota</taxon>
        <taxon>Alphaproteobacteria</taxon>
        <taxon>Rhodobacterales</taxon>
        <taxon>Paracoccaceae</taxon>
        <taxon>Harenicola</taxon>
    </lineage>
</organism>
<feature type="domain" description="FAD-binding" evidence="3">
    <location>
        <begin position="4"/>
        <end position="340"/>
    </location>
</feature>
<protein>
    <submittedName>
        <fullName evidence="4">FAD-dependent monooxygenase</fullName>
    </submittedName>
</protein>
<dbReference type="PANTHER" id="PTHR13789:SF309">
    <property type="entry name" value="PUTATIVE (AFU_ORTHOLOGUE AFUA_6G14510)-RELATED"/>
    <property type="match status" value="1"/>
</dbReference>
<dbReference type="Gene3D" id="3.50.50.60">
    <property type="entry name" value="FAD/NAD(P)-binding domain"/>
    <property type="match status" value="1"/>
</dbReference>
<keyword evidence="1" id="KW-0560">Oxidoreductase</keyword>
<dbReference type="InterPro" id="IPR036188">
    <property type="entry name" value="FAD/NAD-bd_sf"/>
</dbReference>
<dbReference type="PANTHER" id="PTHR13789">
    <property type="entry name" value="MONOOXYGENASE"/>
    <property type="match status" value="1"/>
</dbReference>
<evidence type="ECO:0000256" key="2">
    <source>
        <dbReference type="ARBA" id="ARBA00023033"/>
    </source>
</evidence>
<gene>
    <name evidence="4" type="ORF">IV417_15345</name>
</gene>
<dbReference type="Proteomes" id="UP001315686">
    <property type="component" value="Unassembled WGS sequence"/>
</dbReference>
<keyword evidence="2 4" id="KW-0503">Monooxygenase</keyword>
<evidence type="ECO:0000313" key="4">
    <source>
        <dbReference type="EMBL" id="MBT0958764.1"/>
    </source>
</evidence>
<dbReference type="InterPro" id="IPR002938">
    <property type="entry name" value="FAD-bd"/>
</dbReference>
<dbReference type="AlphaFoldDB" id="A0AAP2CR28"/>
<dbReference type="GO" id="GO:0071949">
    <property type="term" value="F:FAD binding"/>
    <property type="evidence" value="ECO:0007669"/>
    <property type="project" value="InterPro"/>
</dbReference>
<comment type="caution">
    <text evidence="4">The sequence shown here is derived from an EMBL/GenBank/DDBJ whole genome shotgun (WGS) entry which is preliminary data.</text>
</comment>
<dbReference type="PRINTS" id="PR00420">
    <property type="entry name" value="RNGMNOXGNASE"/>
</dbReference>
<reference evidence="4 5" key="1">
    <citation type="journal article" date="2021" name="Arch. Microbiol.">
        <title>Harenicola maris gen. nov., sp. nov. isolated from the Sea of Japan shallow sediments.</title>
        <authorList>
            <person name="Romanenko L.A."/>
            <person name="Kurilenko V.V."/>
            <person name="Chernysheva N.Y."/>
            <person name="Tekutyeva L.A."/>
            <person name="Velansky P.V."/>
            <person name="Svetashev V.I."/>
            <person name="Isaeva M.P."/>
        </authorList>
    </citation>
    <scope>NUCLEOTIDE SEQUENCE [LARGE SCALE GENOMIC DNA]</scope>
    <source>
        <strain evidence="4 5">KMM 3653</strain>
    </source>
</reference>
<accession>A0AAP2CR28</accession>
<name>A0AAP2CR28_9RHOB</name>
<dbReference type="GO" id="GO:0004497">
    <property type="term" value="F:monooxygenase activity"/>
    <property type="evidence" value="ECO:0007669"/>
    <property type="project" value="UniProtKB-KW"/>
</dbReference>
<evidence type="ECO:0000313" key="5">
    <source>
        <dbReference type="Proteomes" id="UP001315686"/>
    </source>
</evidence>
<dbReference type="SUPFAM" id="SSF51905">
    <property type="entry name" value="FAD/NAD(P)-binding domain"/>
    <property type="match status" value="1"/>
</dbReference>
<dbReference type="EMBL" id="JADQAZ010000003">
    <property type="protein sequence ID" value="MBT0958764.1"/>
    <property type="molecule type" value="Genomic_DNA"/>
</dbReference>